<name>A0A1I0HM32_9BACI</name>
<proteinExistence type="predicted"/>
<protein>
    <submittedName>
        <fullName evidence="1">Uncharacterized protein</fullName>
    </submittedName>
</protein>
<dbReference type="STRING" id="930131.SAMN05216389_14013"/>
<organism evidence="1 2">
    <name type="scientific">Oceanobacillus limi</name>
    <dbReference type="NCBI Taxonomy" id="930131"/>
    <lineage>
        <taxon>Bacteria</taxon>
        <taxon>Bacillati</taxon>
        <taxon>Bacillota</taxon>
        <taxon>Bacilli</taxon>
        <taxon>Bacillales</taxon>
        <taxon>Bacillaceae</taxon>
        <taxon>Oceanobacillus</taxon>
    </lineage>
</organism>
<dbReference type="Proteomes" id="UP000198618">
    <property type="component" value="Unassembled WGS sequence"/>
</dbReference>
<dbReference type="RefSeq" id="WP_090873149.1">
    <property type="nucleotide sequence ID" value="NZ_FOHE01000040.1"/>
</dbReference>
<sequence>MNTLTRKDAYFKGRYDEQVILLEGKELGISKRQLKEITELHNKGMHYKQISKRVKRDPIEVIVALLHQVDRKKPMKPFAYLFKDGGQDE</sequence>
<evidence type="ECO:0000313" key="2">
    <source>
        <dbReference type="Proteomes" id="UP000198618"/>
    </source>
</evidence>
<gene>
    <name evidence="1" type="ORF">SAMN05216389_14013</name>
</gene>
<dbReference type="EMBL" id="FOHE01000040">
    <property type="protein sequence ID" value="SET85077.1"/>
    <property type="molecule type" value="Genomic_DNA"/>
</dbReference>
<dbReference type="OrthoDB" id="2721223at2"/>
<accession>A0A1I0HM32</accession>
<dbReference type="AlphaFoldDB" id="A0A1I0HM32"/>
<evidence type="ECO:0000313" key="1">
    <source>
        <dbReference type="EMBL" id="SET85077.1"/>
    </source>
</evidence>
<keyword evidence="2" id="KW-1185">Reference proteome</keyword>
<reference evidence="1 2" key="1">
    <citation type="submission" date="2016-10" db="EMBL/GenBank/DDBJ databases">
        <authorList>
            <person name="de Groot N.N."/>
        </authorList>
    </citation>
    <scope>NUCLEOTIDE SEQUENCE [LARGE SCALE GENOMIC DNA]</scope>
    <source>
        <strain evidence="1 2">IBRC-M 10780</strain>
    </source>
</reference>